<dbReference type="Gene3D" id="2.60.200.20">
    <property type="match status" value="1"/>
</dbReference>
<dbReference type="CDD" id="cd00060">
    <property type="entry name" value="FHA"/>
    <property type="match status" value="1"/>
</dbReference>
<evidence type="ECO:0000256" key="1">
    <source>
        <dbReference type="ARBA" id="ARBA00022553"/>
    </source>
</evidence>
<evidence type="ECO:0000259" key="3">
    <source>
        <dbReference type="PROSITE" id="PS50006"/>
    </source>
</evidence>
<evidence type="ECO:0000313" key="4">
    <source>
        <dbReference type="EMBL" id="QQM67365.1"/>
    </source>
</evidence>
<keyword evidence="5" id="KW-1185">Reference proteome</keyword>
<keyword evidence="1" id="KW-0597">Phosphoprotein</keyword>
<name>A0A7T7S266_9ACTO</name>
<sequence length="233" mass="24944">MAPLWNSRKPGPSTGSPTRGKDVEAIEILTRIKELMDTGARRTSSGKYLVPDTYTVHLLPADYSRFVSWGLDAMRAELASAAQEAVAEQGYQTTTRVTVDLVPDSEIHSIFGAFEVVPTFTEPHRGAIITVHVHGTTSAERYALPFTPVTIGRRTGADIVVPDTAVSSRHLRLTTTPQGLVVEDLGSTNGTRVNGRRLAQKSPLLLRQGDLVMIGEGTSITVTQAPLGAGGSL</sequence>
<feature type="domain" description="FHA" evidence="3">
    <location>
        <begin position="149"/>
        <end position="198"/>
    </location>
</feature>
<accession>A0A7T7S266</accession>
<organism evidence="4 5">
    <name type="scientific">Actinomyces weissii</name>
    <dbReference type="NCBI Taxonomy" id="675090"/>
    <lineage>
        <taxon>Bacteria</taxon>
        <taxon>Bacillati</taxon>
        <taxon>Actinomycetota</taxon>
        <taxon>Actinomycetes</taxon>
        <taxon>Actinomycetales</taxon>
        <taxon>Actinomycetaceae</taxon>
        <taxon>Actinomyces</taxon>
    </lineage>
</organism>
<dbReference type="PANTHER" id="PTHR23308">
    <property type="entry name" value="NUCLEAR INHIBITOR OF PROTEIN PHOSPHATASE-1"/>
    <property type="match status" value="1"/>
</dbReference>
<gene>
    <name evidence="4" type="ORF">JG540_00135</name>
</gene>
<dbReference type="Pfam" id="PF12401">
    <property type="entry name" value="FhaA_N"/>
    <property type="match status" value="1"/>
</dbReference>
<dbReference type="InterPro" id="IPR022128">
    <property type="entry name" value="FhaA_N"/>
</dbReference>
<dbReference type="Pfam" id="PF00498">
    <property type="entry name" value="FHA"/>
    <property type="match status" value="1"/>
</dbReference>
<dbReference type="AlphaFoldDB" id="A0A7T7S266"/>
<feature type="region of interest" description="Disordered" evidence="2">
    <location>
        <begin position="1"/>
        <end position="22"/>
    </location>
</feature>
<dbReference type="InterPro" id="IPR042287">
    <property type="entry name" value="FhaA_N_sf"/>
</dbReference>
<dbReference type="EMBL" id="CP066802">
    <property type="protein sequence ID" value="QQM67365.1"/>
    <property type="molecule type" value="Genomic_DNA"/>
</dbReference>
<dbReference type="RefSeq" id="WP_200275892.1">
    <property type="nucleotide sequence ID" value="NZ_CP066802.1"/>
</dbReference>
<dbReference type="PROSITE" id="PS50006">
    <property type="entry name" value="FHA_DOMAIN"/>
    <property type="match status" value="1"/>
</dbReference>
<dbReference type="SMART" id="SM00240">
    <property type="entry name" value="FHA"/>
    <property type="match status" value="1"/>
</dbReference>
<evidence type="ECO:0000313" key="5">
    <source>
        <dbReference type="Proteomes" id="UP000595895"/>
    </source>
</evidence>
<dbReference type="KEGG" id="awe:JG540_00135"/>
<dbReference type="InterPro" id="IPR050923">
    <property type="entry name" value="Cell_Proc_Reg/RNA_Proc"/>
</dbReference>
<dbReference type="Proteomes" id="UP000595895">
    <property type="component" value="Chromosome"/>
</dbReference>
<dbReference type="Gene3D" id="3.30.2320.60">
    <property type="entry name" value="FhaA, phosphopeptide-binding domain (DUF3662)"/>
    <property type="match status" value="1"/>
</dbReference>
<dbReference type="InterPro" id="IPR000253">
    <property type="entry name" value="FHA_dom"/>
</dbReference>
<reference evidence="4 5" key="1">
    <citation type="submission" date="2020-12" db="EMBL/GenBank/DDBJ databases">
        <authorList>
            <person name="Zhou J."/>
        </authorList>
    </citation>
    <scope>NUCLEOTIDE SEQUENCE [LARGE SCALE GENOMIC DNA]</scope>
    <source>
        <strain evidence="4 5">CCUG 61299</strain>
    </source>
</reference>
<evidence type="ECO:0000256" key="2">
    <source>
        <dbReference type="SAM" id="MobiDB-lite"/>
    </source>
</evidence>
<proteinExistence type="predicted"/>
<protein>
    <submittedName>
        <fullName evidence="4">DUF3662 domain-containing protein</fullName>
    </submittedName>
</protein>
<dbReference type="SUPFAM" id="SSF49879">
    <property type="entry name" value="SMAD/FHA domain"/>
    <property type="match status" value="1"/>
</dbReference>
<dbReference type="InterPro" id="IPR008984">
    <property type="entry name" value="SMAD_FHA_dom_sf"/>
</dbReference>